<accession>A0A0S2DRG2</accession>
<dbReference type="OrthoDB" id="5903948at2"/>
<dbReference type="Pfam" id="PF06693">
    <property type="entry name" value="DUF1190"/>
    <property type="match status" value="1"/>
</dbReference>
<dbReference type="PATRIC" id="fig|69.6.peg.5351"/>
<dbReference type="RefSeq" id="WP_057949806.1">
    <property type="nucleotide sequence ID" value="NZ_CP110813.1"/>
</dbReference>
<name>A0A0S2DRG2_LYSEN</name>
<evidence type="ECO:0000313" key="3">
    <source>
        <dbReference type="Proteomes" id="UP000061569"/>
    </source>
</evidence>
<dbReference type="STRING" id="69.GLE_5435"/>
<dbReference type="EMBL" id="CP013140">
    <property type="protein sequence ID" value="ALN60776.1"/>
    <property type="molecule type" value="Genomic_DNA"/>
</dbReference>
<dbReference type="AlphaFoldDB" id="A0A0S2DRG2"/>
<dbReference type="InterPro" id="IPR009576">
    <property type="entry name" value="Biofilm_formation_YgiB"/>
</dbReference>
<reference evidence="2 3" key="1">
    <citation type="submission" date="2015-11" db="EMBL/GenBank/DDBJ databases">
        <title>Genome sequences of Lysobacter enzymogenes strain C3 and Lysobacter antibioticus ATCC 29479.</title>
        <authorList>
            <person name="Kobayashi D.Y."/>
        </authorList>
    </citation>
    <scope>NUCLEOTIDE SEQUENCE [LARGE SCALE GENOMIC DNA]</scope>
    <source>
        <strain evidence="2 3">C3</strain>
    </source>
</reference>
<proteinExistence type="predicted"/>
<dbReference type="KEGG" id="lez:GLE_5435"/>
<evidence type="ECO:0000313" key="2">
    <source>
        <dbReference type="EMBL" id="ALN60776.1"/>
    </source>
</evidence>
<feature type="region of interest" description="Disordered" evidence="1">
    <location>
        <begin position="186"/>
        <end position="211"/>
    </location>
</feature>
<sequence length="211" mass="22378">MTTNAHDSAPRGKRSRNLKLVLMAVAAPAVLAGCDDDPSGKILLSREECAVQTEISREECEKAYGQALVEHEKVAPRFESQQECNQQFGACTPLQGQQANASQPYYIPPMTGFLLGYAASQLMSGGNRYYHIGGVSPLYRDYQGGRYLKPDGKQISTHSGTVYGRKAGDTALPARAVTVSRAGFGSSAAARGGFGRSSSSSSSSRSFGRGG</sequence>
<gene>
    <name evidence="2" type="ORF">GLE_5435</name>
</gene>
<protein>
    <submittedName>
        <fullName evidence="2">Uncharacterized protein</fullName>
    </submittedName>
</protein>
<dbReference type="Proteomes" id="UP000061569">
    <property type="component" value="Chromosome"/>
</dbReference>
<evidence type="ECO:0000256" key="1">
    <source>
        <dbReference type="SAM" id="MobiDB-lite"/>
    </source>
</evidence>
<organism evidence="2 3">
    <name type="scientific">Lysobacter enzymogenes</name>
    <dbReference type="NCBI Taxonomy" id="69"/>
    <lineage>
        <taxon>Bacteria</taxon>
        <taxon>Pseudomonadati</taxon>
        <taxon>Pseudomonadota</taxon>
        <taxon>Gammaproteobacteria</taxon>
        <taxon>Lysobacterales</taxon>
        <taxon>Lysobacteraceae</taxon>
        <taxon>Lysobacter</taxon>
    </lineage>
</organism>